<dbReference type="CDD" id="cd02165">
    <property type="entry name" value="NMNAT"/>
    <property type="match status" value="1"/>
</dbReference>
<dbReference type="Proteomes" id="UP000636505">
    <property type="component" value="Unassembled WGS sequence"/>
</dbReference>
<dbReference type="PANTHER" id="PTHR39321:SF3">
    <property type="entry name" value="PHOSPHOPANTETHEINE ADENYLYLTRANSFERASE"/>
    <property type="match status" value="1"/>
</dbReference>
<dbReference type="InterPro" id="IPR014729">
    <property type="entry name" value="Rossmann-like_a/b/a_fold"/>
</dbReference>
<dbReference type="Pfam" id="PF01467">
    <property type="entry name" value="CTP_transf_like"/>
    <property type="match status" value="1"/>
</dbReference>
<dbReference type="NCBIfam" id="TIGR00482">
    <property type="entry name" value="nicotinate (nicotinamide) nucleotide adenylyltransferase"/>
    <property type="match status" value="1"/>
</dbReference>
<dbReference type="HAMAP" id="MF_00244">
    <property type="entry name" value="NaMN_adenylyltr"/>
    <property type="match status" value="1"/>
</dbReference>
<comment type="function">
    <text evidence="1 10">Catalyzes the reversible adenylation of nicotinate mononucleotide (NaMN) to nicotinic acid adenine dinucleotide (NaAD).</text>
</comment>
<dbReference type="NCBIfam" id="NF000842">
    <property type="entry name" value="PRK00071.2-1"/>
    <property type="match status" value="1"/>
</dbReference>
<dbReference type="SUPFAM" id="SSF52374">
    <property type="entry name" value="Nucleotidylyl transferase"/>
    <property type="match status" value="1"/>
</dbReference>
<keyword evidence="7 10" id="KW-0067">ATP-binding</keyword>
<comment type="similarity">
    <text evidence="10">Belongs to the NadD family.</text>
</comment>
<name>A0A8J7DDX8_9CYAN</name>
<organism evidence="12 13">
    <name type="scientific">Vasconcelosia minhoensis LEGE 07310</name>
    <dbReference type="NCBI Taxonomy" id="915328"/>
    <lineage>
        <taxon>Bacteria</taxon>
        <taxon>Bacillati</taxon>
        <taxon>Cyanobacteriota</taxon>
        <taxon>Cyanophyceae</taxon>
        <taxon>Nodosilineales</taxon>
        <taxon>Cymatolegaceae</taxon>
        <taxon>Vasconcelosia</taxon>
        <taxon>Vasconcelosia minhoensis</taxon>
    </lineage>
</organism>
<dbReference type="AlphaFoldDB" id="A0A8J7DDX8"/>
<comment type="caution">
    <text evidence="12">The sequence shown here is derived from an EMBL/GenBank/DDBJ whole genome shotgun (WGS) entry which is preliminary data.</text>
</comment>
<proteinExistence type="inferred from homology"/>
<dbReference type="GO" id="GO:0004515">
    <property type="term" value="F:nicotinate-nucleotide adenylyltransferase activity"/>
    <property type="evidence" value="ECO:0007669"/>
    <property type="project" value="UniProtKB-UniRule"/>
</dbReference>
<keyword evidence="4 10" id="KW-0808">Transferase</keyword>
<dbReference type="InterPro" id="IPR005248">
    <property type="entry name" value="NadD/NMNAT"/>
</dbReference>
<evidence type="ECO:0000256" key="2">
    <source>
        <dbReference type="ARBA" id="ARBA00005019"/>
    </source>
</evidence>
<evidence type="ECO:0000256" key="10">
    <source>
        <dbReference type="HAMAP-Rule" id="MF_00244"/>
    </source>
</evidence>
<dbReference type="UniPathway" id="UPA00253">
    <property type="reaction ID" value="UER00332"/>
</dbReference>
<dbReference type="EMBL" id="JADEXG010000104">
    <property type="protein sequence ID" value="MBE9080347.1"/>
    <property type="molecule type" value="Genomic_DNA"/>
</dbReference>
<feature type="domain" description="Cytidyltransferase-like" evidence="11">
    <location>
        <begin position="5"/>
        <end position="165"/>
    </location>
</feature>
<keyword evidence="5 10" id="KW-0548">Nucleotidyltransferase</keyword>
<comment type="catalytic activity">
    <reaction evidence="9 10">
        <text>nicotinate beta-D-ribonucleotide + ATP + H(+) = deamido-NAD(+) + diphosphate</text>
        <dbReference type="Rhea" id="RHEA:22860"/>
        <dbReference type="ChEBI" id="CHEBI:15378"/>
        <dbReference type="ChEBI" id="CHEBI:30616"/>
        <dbReference type="ChEBI" id="CHEBI:33019"/>
        <dbReference type="ChEBI" id="CHEBI:57502"/>
        <dbReference type="ChEBI" id="CHEBI:58437"/>
        <dbReference type="EC" id="2.7.7.18"/>
    </reaction>
</comment>
<protein>
    <recommendedName>
        <fullName evidence="10">Probable nicotinate-nucleotide adenylyltransferase</fullName>
        <ecNumber evidence="10">2.7.7.18</ecNumber>
    </recommendedName>
    <alternativeName>
        <fullName evidence="10">Deamido-NAD(+) diphosphorylase</fullName>
    </alternativeName>
    <alternativeName>
        <fullName evidence="10">Deamido-NAD(+) pyrophosphorylase</fullName>
    </alternativeName>
    <alternativeName>
        <fullName evidence="10">Nicotinate mononucleotide adenylyltransferase</fullName>
        <shortName evidence="10">NaMN adenylyltransferase</shortName>
    </alternativeName>
</protein>
<evidence type="ECO:0000256" key="6">
    <source>
        <dbReference type="ARBA" id="ARBA00022741"/>
    </source>
</evidence>
<evidence type="ECO:0000256" key="5">
    <source>
        <dbReference type="ARBA" id="ARBA00022695"/>
    </source>
</evidence>
<evidence type="ECO:0000256" key="7">
    <source>
        <dbReference type="ARBA" id="ARBA00022840"/>
    </source>
</evidence>
<dbReference type="GO" id="GO:0009435">
    <property type="term" value="P:NAD+ biosynthetic process"/>
    <property type="evidence" value="ECO:0007669"/>
    <property type="project" value="UniProtKB-UniRule"/>
</dbReference>
<dbReference type="GO" id="GO:0005524">
    <property type="term" value="F:ATP binding"/>
    <property type="evidence" value="ECO:0007669"/>
    <property type="project" value="UniProtKB-KW"/>
</dbReference>
<keyword evidence="3 10" id="KW-0662">Pyridine nucleotide biosynthesis</keyword>
<dbReference type="EC" id="2.7.7.18" evidence="10"/>
<comment type="pathway">
    <text evidence="2 10">Cofactor biosynthesis; NAD(+) biosynthesis; deamido-NAD(+) from nicotinate D-ribonucleotide: step 1/1.</text>
</comment>
<dbReference type="PANTHER" id="PTHR39321">
    <property type="entry name" value="NICOTINATE-NUCLEOTIDE ADENYLYLTRANSFERASE-RELATED"/>
    <property type="match status" value="1"/>
</dbReference>
<evidence type="ECO:0000313" key="12">
    <source>
        <dbReference type="EMBL" id="MBE9080347.1"/>
    </source>
</evidence>
<reference evidence="12" key="1">
    <citation type="submission" date="2020-10" db="EMBL/GenBank/DDBJ databases">
        <authorList>
            <person name="Castelo-Branco R."/>
            <person name="Eusebio N."/>
            <person name="Adriana R."/>
            <person name="Vieira A."/>
            <person name="Brugerolle De Fraissinette N."/>
            <person name="Rezende De Castro R."/>
            <person name="Schneider M.P."/>
            <person name="Vasconcelos V."/>
            <person name="Leao P.N."/>
        </authorList>
    </citation>
    <scope>NUCLEOTIDE SEQUENCE</scope>
    <source>
        <strain evidence="12">LEGE 07310</strain>
    </source>
</reference>
<evidence type="ECO:0000313" key="13">
    <source>
        <dbReference type="Proteomes" id="UP000636505"/>
    </source>
</evidence>
<dbReference type="Gene3D" id="3.40.50.620">
    <property type="entry name" value="HUPs"/>
    <property type="match status" value="1"/>
</dbReference>
<gene>
    <name evidence="10" type="primary">nadD</name>
    <name evidence="12" type="ORF">IQ241_24175</name>
</gene>
<dbReference type="NCBIfam" id="TIGR00125">
    <property type="entry name" value="cyt_tran_rel"/>
    <property type="match status" value="1"/>
</dbReference>
<keyword evidence="13" id="KW-1185">Reference proteome</keyword>
<evidence type="ECO:0000256" key="3">
    <source>
        <dbReference type="ARBA" id="ARBA00022642"/>
    </source>
</evidence>
<keyword evidence="8 10" id="KW-0520">NAD</keyword>
<accession>A0A8J7DDX8</accession>
<evidence type="ECO:0000259" key="11">
    <source>
        <dbReference type="Pfam" id="PF01467"/>
    </source>
</evidence>
<dbReference type="InterPro" id="IPR004821">
    <property type="entry name" value="Cyt_trans-like"/>
</dbReference>
<evidence type="ECO:0000256" key="4">
    <source>
        <dbReference type="ARBA" id="ARBA00022679"/>
    </source>
</evidence>
<sequence length="200" mass="22785">MNIALFGTSADPPHRGHQAILQRLAGQFDQVAVWTADNPFKSHRAAFDHRQQMLSLLIDSLDPSAEKVRLYPELSDRYTVNSLKQARQIWPEANFSLVVGADLVAQLPQWYRAQEIFRQVQIWVFPRPGYPLNEADLAELRQRGADVAIAQPPELYDVSSSGYRETDNSEQLPPAVQAYIHDHHLYPCPENSKKKQPTRS</sequence>
<evidence type="ECO:0000256" key="8">
    <source>
        <dbReference type="ARBA" id="ARBA00023027"/>
    </source>
</evidence>
<evidence type="ECO:0000256" key="1">
    <source>
        <dbReference type="ARBA" id="ARBA00002324"/>
    </source>
</evidence>
<evidence type="ECO:0000256" key="9">
    <source>
        <dbReference type="ARBA" id="ARBA00048721"/>
    </source>
</evidence>
<keyword evidence="6 10" id="KW-0547">Nucleotide-binding</keyword>